<protein>
    <submittedName>
        <fullName evidence="2">Uncharacterized protein</fullName>
    </submittedName>
</protein>
<evidence type="ECO:0000256" key="1">
    <source>
        <dbReference type="SAM" id="MobiDB-lite"/>
    </source>
</evidence>
<feature type="compositionally biased region" description="Basic and acidic residues" evidence="1">
    <location>
        <begin position="16"/>
        <end position="30"/>
    </location>
</feature>
<gene>
    <name evidence="2" type="ORF">SDC9_102116</name>
</gene>
<reference evidence="2" key="1">
    <citation type="submission" date="2019-08" db="EMBL/GenBank/DDBJ databases">
        <authorList>
            <person name="Kucharzyk K."/>
            <person name="Murdoch R.W."/>
            <person name="Higgins S."/>
            <person name="Loffler F."/>
        </authorList>
    </citation>
    <scope>NUCLEOTIDE SEQUENCE</scope>
</reference>
<accession>A0A645APX5</accession>
<comment type="caution">
    <text evidence="2">The sequence shown here is derived from an EMBL/GenBank/DDBJ whole genome shotgun (WGS) entry which is preliminary data.</text>
</comment>
<organism evidence="2">
    <name type="scientific">bioreactor metagenome</name>
    <dbReference type="NCBI Taxonomy" id="1076179"/>
    <lineage>
        <taxon>unclassified sequences</taxon>
        <taxon>metagenomes</taxon>
        <taxon>ecological metagenomes</taxon>
    </lineage>
</organism>
<feature type="region of interest" description="Disordered" evidence="1">
    <location>
        <begin position="15"/>
        <end position="36"/>
    </location>
</feature>
<name>A0A645APX5_9ZZZZ</name>
<proteinExistence type="predicted"/>
<evidence type="ECO:0000313" key="2">
    <source>
        <dbReference type="EMBL" id="MPM55322.1"/>
    </source>
</evidence>
<sequence length="163" mass="17969">MDKLGHHFLAGSGFPGDKHGGIHPGHRDGGMQRGFHGRAFRNYGGARDRRGGPAQKGRRGGVLAGLIIKLIELIHRAGNRQNVADFPRFVEYGGGNHHLADCLAPVVLRVQHVLKHDHLTLFPVDNIRDADIDLPGVEKIMHIVLKQHAFRHIKHLNVGAVDK</sequence>
<dbReference type="AlphaFoldDB" id="A0A645APX5"/>
<dbReference type="EMBL" id="VSSQ01015222">
    <property type="protein sequence ID" value="MPM55322.1"/>
    <property type="molecule type" value="Genomic_DNA"/>
</dbReference>